<keyword evidence="12 19" id="KW-0812">Transmembrane</keyword>
<evidence type="ECO:0000256" key="12">
    <source>
        <dbReference type="ARBA" id="ARBA00022692"/>
    </source>
</evidence>
<evidence type="ECO:0000256" key="3">
    <source>
        <dbReference type="ARBA" id="ARBA00010814"/>
    </source>
</evidence>
<evidence type="ECO:0000256" key="14">
    <source>
        <dbReference type="ARBA" id="ARBA00022989"/>
    </source>
</evidence>
<evidence type="ECO:0000313" key="21">
    <source>
        <dbReference type="EMBL" id="BCQ33834.1"/>
    </source>
</evidence>
<evidence type="ECO:0000256" key="9">
    <source>
        <dbReference type="ARBA" id="ARBA00022556"/>
    </source>
</evidence>
<evidence type="ECO:0000313" key="22">
    <source>
        <dbReference type="Proteomes" id="UP000677515"/>
    </source>
</evidence>
<reference evidence="21 22" key="1">
    <citation type="submission" date="2021-01" db="EMBL/GenBank/DDBJ databases">
        <title>Complete genome sequence of Erwinia rhapontici MAFF 311153.</title>
        <authorList>
            <person name="Morohoshi T."/>
            <person name="Someya N."/>
        </authorList>
    </citation>
    <scope>NUCLEOTIDE SEQUENCE [LARGE SCALE GENOMIC DNA]</scope>
    <source>
        <strain evidence="21 22">MAFF 311153</strain>
    </source>
</reference>
<keyword evidence="16 19" id="KW-0472">Membrane</keyword>
<feature type="transmembrane region" description="Helical" evidence="19">
    <location>
        <begin position="204"/>
        <end position="224"/>
    </location>
</feature>
<dbReference type="InterPro" id="IPR022839">
    <property type="entry name" value="ArnT"/>
</dbReference>
<evidence type="ECO:0000256" key="18">
    <source>
        <dbReference type="ARBA" id="ARBA00034054"/>
    </source>
</evidence>
<feature type="transmembrane region" description="Helical" evidence="19">
    <location>
        <begin position="316"/>
        <end position="336"/>
    </location>
</feature>
<feature type="transmembrane region" description="Helical" evidence="19">
    <location>
        <begin position="257"/>
        <end position="279"/>
    </location>
</feature>
<evidence type="ECO:0000256" key="7">
    <source>
        <dbReference type="ARBA" id="ARBA00022516"/>
    </source>
</evidence>
<feature type="domain" description="ArnT-like N-terminal" evidence="20">
    <location>
        <begin position="6"/>
        <end position="237"/>
    </location>
</feature>
<evidence type="ECO:0000256" key="8">
    <source>
        <dbReference type="ARBA" id="ARBA00022519"/>
    </source>
</evidence>
<dbReference type="GO" id="GO:0016740">
    <property type="term" value="F:transferase activity"/>
    <property type="evidence" value="ECO:0007669"/>
    <property type="project" value="UniProtKB-KW"/>
</dbReference>
<dbReference type="InterPro" id="IPR003342">
    <property type="entry name" value="ArnT-like_N"/>
</dbReference>
<feature type="transmembrane region" description="Helical" evidence="19">
    <location>
        <begin position="85"/>
        <end position="106"/>
    </location>
</feature>
<comment type="subcellular location">
    <subcellularLocation>
        <location evidence="1">Cell inner membrane</location>
        <topology evidence="1">Multi-pass membrane protein</topology>
    </subcellularLocation>
    <subcellularLocation>
        <location evidence="19">Cell membrane</location>
        <topology evidence="19">Multi-pass membrane protein</topology>
    </subcellularLocation>
</comment>
<dbReference type="RefSeq" id="WP_133845645.1">
    <property type="nucleotide sequence ID" value="NZ_AP024329.1"/>
</dbReference>
<evidence type="ECO:0000256" key="16">
    <source>
        <dbReference type="ARBA" id="ARBA00023136"/>
    </source>
</evidence>
<keyword evidence="13 19" id="KW-0448">Lipopolysaccharide biosynthesis</keyword>
<evidence type="ECO:0000256" key="6">
    <source>
        <dbReference type="ARBA" id="ARBA00022475"/>
    </source>
</evidence>
<evidence type="ECO:0000256" key="2">
    <source>
        <dbReference type="ARBA" id="ARBA00005200"/>
    </source>
</evidence>
<dbReference type="EC" id="2.4.2.43" evidence="4 19"/>
<comment type="caution">
    <text evidence="19">Lacks conserved residue(s) required for the propagation of feature annotation.</text>
</comment>
<accession>A0ABM7MXF3</accession>
<dbReference type="InterPro" id="IPR050297">
    <property type="entry name" value="LipidA_mod_glycosyltrf_83"/>
</dbReference>
<keyword evidence="9 19" id="KW-0441">Lipid A biosynthesis</keyword>
<keyword evidence="11 19" id="KW-0808">Transferase</keyword>
<keyword evidence="22" id="KW-1185">Reference proteome</keyword>
<evidence type="ECO:0000256" key="10">
    <source>
        <dbReference type="ARBA" id="ARBA00022676"/>
    </source>
</evidence>
<feature type="transmembrane region" description="Helical" evidence="19">
    <location>
        <begin position="348"/>
        <end position="370"/>
    </location>
</feature>
<evidence type="ECO:0000256" key="11">
    <source>
        <dbReference type="ARBA" id="ARBA00022679"/>
    </source>
</evidence>
<evidence type="ECO:0000256" key="19">
    <source>
        <dbReference type="HAMAP-Rule" id="MF_01165"/>
    </source>
</evidence>
<dbReference type="Pfam" id="PF02366">
    <property type="entry name" value="PMT"/>
    <property type="match status" value="1"/>
</dbReference>
<comment type="similarity">
    <text evidence="3 19">Belongs to the glycosyltransferase 83 family.</text>
</comment>
<dbReference type="HAMAP" id="MF_01165">
    <property type="entry name" value="ArnT_transfer"/>
    <property type="match status" value="1"/>
</dbReference>
<feature type="transmembrane region" description="Helical" evidence="19">
    <location>
        <begin position="165"/>
        <end position="192"/>
    </location>
</feature>
<dbReference type="PANTHER" id="PTHR33908">
    <property type="entry name" value="MANNOSYLTRANSFERASE YKCB-RELATED"/>
    <property type="match status" value="1"/>
</dbReference>
<evidence type="ECO:0000256" key="4">
    <source>
        <dbReference type="ARBA" id="ARBA00012056"/>
    </source>
</evidence>
<protein>
    <recommendedName>
        <fullName evidence="5 19">Undecaprenyl phosphate-alpha-4-amino-4-deoxy-L-arabinose arabinosyl transferase</fullName>
        <ecNumber evidence="4 19">2.4.2.43</ecNumber>
    </recommendedName>
    <alternativeName>
        <fullName evidence="19">4-amino-4-deoxy-L-arabinose lipid A transferase</fullName>
    </alternativeName>
    <alternativeName>
        <fullName evidence="19">Lipid IV(A) 4-amino-4-deoxy-L-arabinosyltransferase</fullName>
    </alternativeName>
    <alternativeName>
        <fullName evidence="19">Undecaprenyl phosphate-alpha-L-Ara4N transferase</fullName>
    </alternativeName>
</protein>
<evidence type="ECO:0000256" key="15">
    <source>
        <dbReference type="ARBA" id="ARBA00023098"/>
    </source>
</evidence>
<name>A0ABM7MXF3_ERWRD</name>
<feature type="transmembrane region" description="Helical" evidence="19">
    <location>
        <begin position="382"/>
        <end position="403"/>
    </location>
</feature>
<sequence>MKYTRYALLLPLLYALYYLLPLEFRALWQPDEVRYAEISREMLVSGNWVVPHFLDLRYFEKPIAGYWINNLSQWIFGGNNFSVRFGSVLSVSLSALLIYWLAFCLWRKRATALLSAVIFLTCMLVYCIGTYAVLDPMITLWLTAAMCSFWLVGQGGSRRQKTAGWLLLGLACGMGFMTKGFLALAVPVVAIVPWMVWQRRVKELMLWGPLALLSAALISAPWAISIARQEPDFWHYFFWVEHIQRFAENDAQHKAPFWYYIPVLIAGALPWLGLLPGALHRAWRERQGAVGSAYLLGWVVMPLLFFSVAKGKLPTYILPCFAPLAMLLAHHAMALSAAGRRGLKANGVINLVVGIVLLLAMVLIVAPWGLLRQPVYARHEVIKVLLGATAFLFWALVGAASLVEGAKHWRLAALCPLGLALVVGAAIPDKVINSKQPQPFIADFSRDLQQSRFVLSNNIGTASALAWELKRSDILLLDQPGELAYGLGYADGADRLISTADFAQWLSAHRREGNVSLMMKLASEDNKVDERIPAPDRLYQQGRMLFYLYRQQP</sequence>
<keyword evidence="14 19" id="KW-1133">Transmembrane helix</keyword>
<evidence type="ECO:0000256" key="5">
    <source>
        <dbReference type="ARBA" id="ARBA00015532"/>
    </source>
</evidence>
<gene>
    <name evidence="19 21" type="primary">arnT</name>
    <name evidence="21" type="ORF">ERHA53_11770</name>
</gene>
<comment type="pathway">
    <text evidence="2 19">Lipopolysaccharide metabolism; 4-amino-4-deoxy-beta-L-arabinose-lipid A biosynthesis.</text>
</comment>
<evidence type="ECO:0000256" key="13">
    <source>
        <dbReference type="ARBA" id="ARBA00022985"/>
    </source>
</evidence>
<keyword evidence="10 19" id="KW-0328">Glycosyltransferase</keyword>
<comment type="catalytic activity">
    <reaction evidence="18 19">
        <text>4-amino-4-deoxy-alpha-L-arabinopyranosyl di-trans,octa-cis-undecaprenyl phosphate + lipid IVA = lipid IIA + di-trans,octa-cis-undecaprenyl phosphate.</text>
        <dbReference type="EC" id="2.4.2.43"/>
    </reaction>
</comment>
<evidence type="ECO:0000256" key="1">
    <source>
        <dbReference type="ARBA" id="ARBA00004429"/>
    </source>
</evidence>
<keyword evidence="15 19" id="KW-0443">Lipid metabolism</keyword>
<keyword evidence="6 19" id="KW-1003">Cell membrane</keyword>
<organism evidence="21 22">
    <name type="scientific">Erwinia rhapontici</name>
    <name type="common">Pectobacterium rhapontici</name>
    <dbReference type="NCBI Taxonomy" id="55212"/>
    <lineage>
        <taxon>Bacteria</taxon>
        <taxon>Pseudomonadati</taxon>
        <taxon>Pseudomonadota</taxon>
        <taxon>Gammaproteobacteria</taxon>
        <taxon>Enterobacterales</taxon>
        <taxon>Erwiniaceae</taxon>
        <taxon>Erwinia</taxon>
    </lineage>
</organism>
<dbReference type="EMBL" id="AP024329">
    <property type="protein sequence ID" value="BCQ33834.1"/>
    <property type="molecule type" value="Genomic_DNA"/>
</dbReference>
<evidence type="ECO:0000259" key="20">
    <source>
        <dbReference type="Pfam" id="PF02366"/>
    </source>
</evidence>
<keyword evidence="8" id="KW-0997">Cell inner membrane</keyword>
<feature type="transmembrane region" description="Helical" evidence="19">
    <location>
        <begin position="291"/>
        <end position="309"/>
    </location>
</feature>
<feature type="transmembrane region" description="Helical" evidence="19">
    <location>
        <begin position="113"/>
        <end position="132"/>
    </location>
</feature>
<proteinExistence type="inferred from homology"/>
<dbReference type="PANTHER" id="PTHR33908:SF3">
    <property type="entry name" value="UNDECAPRENYL PHOSPHATE-ALPHA-4-AMINO-4-DEOXY-L-ARABINOSE ARABINOSYL TRANSFERASE"/>
    <property type="match status" value="1"/>
</dbReference>
<dbReference type="NCBIfam" id="NF009784">
    <property type="entry name" value="PRK13279.1"/>
    <property type="match status" value="1"/>
</dbReference>
<evidence type="ECO:0000256" key="17">
    <source>
        <dbReference type="ARBA" id="ARBA00025446"/>
    </source>
</evidence>
<comment type="function">
    <text evidence="17 19">Catalyzes the transfer of the L-Ara4N moiety of the glycolipid undecaprenyl phosphate-alpha-L-Ara4N to lipid A. The modified arabinose is attached to lipid A and is required for resistance to polymyxin and cationic antimicrobial peptides.</text>
</comment>
<keyword evidence="7 19" id="KW-0444">Lipid biosynthesis</keyword>
<dbReference type="Proteomes" id="UP000677515">
    <property type="component" value="Chromosome"/>
</dbReference>